<keyword evidence="3" id="KW-0479">Metal-binding</keyword>
<dbReference type="InterPro" id="IPR001134">
    <property type="entry name" value="Netrin_domain"/>
</dbReference>
<dbReference type="GO" id="GO:0046872">
    <property type="term" value="F:metal ion binding"/>
    <property type="evidence" value="ECO:0007669"/>
    <property type="project" value="UniProtKB-KW"/>
</dbReference>
<dbReference type="PROSITE" id="PS50189">
    <property type="entry name" value="NTR"/>
    <property type="match status" value="1"/>
</dbReference>
<dbReference type="SUPFAM" id="SSF50242">
    <property type="entry name" value="TIMP-like"/>
    <property type="match status" value="1"/>
</dbReference>
<comment type="caution">
    <text evidence="6">The sequence shown here is derived from an EMBL/GenBank/DDBJ whole genome shotgun (WGS) entry which is preliminary data.</text>
</comment>
<dbReference type="GO" id="GO:0005615">
    <property type="term" value="C:extracellular space"/>
    <property type="evidence" value="ECO:0007669"/>
    <property type="project" value="TreeGrafter"/>
</dbReference>
<evidence type="ECO:0000313" key="6">
    <source>
        <dbReference type="EMBL" id="CAH1795203.1"/>
    </source>
</evidence>
<keyword evidence="5" id="KW-1015">Disulfide bond</keyword>
<dbReference type="InterPro" id="IPR030490">
    <property type="entry name" value="TIMP_CS"/>
</dbReference>
<dbReference type="GO" id="GO:0031012">
    <property type="term" value="C:extracellular matrix"/>
    <property type="evidence" value="ECO:0007669"/>
    <property type="project" value="TreeGrafter"/>
</dbReference>
<dbReference type="EMBL" id="CAIIXF020000009">
    <property type="protein sequence ID" value="CAH1795203.1"/>
    <property type="molecule type" value="Genomic_DNA"/>
</dbReference>
<protein>
    <submittedName>
        <fullName evidence="6">Uncharacterized protein</fullName>
    </submittedName>
</protein>
<evidence type="ECO:0000256" key="1">
    <source>
        <dbReference type="ARBA" id="ARBA00004613"/>
    </source>
</evidence>
<evidence type="ECO:0000256" key="3">
    <source>
        <dbReference type="ARBA" id="ARBA00022723"/>
    </source>
</evidence>
<keyword evidence="2" id="KW-0964">Secreted</keyword>
<dbReference type="PROSITE" id="PS00288">
    <property type="entry name" value="TIMP"/>
    <property type="match status" value="1"/>
</dbReference>
<dbReference type="GO" id="GO:0051045">
    <property type="term" value="P:negative regulation of membrane protein ectodomain proteolysis"/>
    <property type="evidence" value="ECO:0007669"/>
    <property type="project" value="TreeGrafter"/>
</dbReference>
<evidence type="ECO:0000256" key="4">
    <source>
        <dbReference type="ARBA" id="ARBA00022833"/>
    </source>
</evidence>
<dbReference type="AlphaFoldDB" id="A0A8J1U5E4"/>
<evidence type="ECO:0000313" key="7">
    <source>
        <dbReference type="Proteomes" id="UP000749559"/>
    </source>
</evidence>
<dbReference type="GO" id="GO:0002020">
    <property type="term" value="F:protease binding"/>
    <property type="evidence" value="ECO:0007669"/>
    <property type="project" value="TreeGrafter"/>
</dbReference>
<dbReference type="GO" id="GO:0008191">
    <property type="term" value="F:metalloendopeptidase inhibitor activity"/>
    <property type="evidence" value="ECO:0007669"/>
    <property type="project" value="InterPro"/>
</dbReference>
<proteinExistence type="predicted"/>
<gene>
    <name evidence="6" type="ORF">OFUS_LOCUS19776</name>
</gene>
<dbReference type="Gene3D" id="2.40.50.120">
    <property type="match status" value="1"/>
</dbReference>
<accession>A0A8J1U5E4</accession>
<dbReference type="OrthoDB" id="6041041at2759"/>
<dbReference type="Proteomes" id="UP000749559">
    <property type="component" value="Unassembled WGS sequence"/>
</dbReference>
<keyword evidence="7" id="KW-1185">Reference proteome</keyword>
<dbReference type="InterPro" id="IPR001820">
    <property type="entry name" value="TIMP"/>
</dbReference>
<dbReference type="InterPro" id="IPR008993">
    <property type="entry name" value="TIMP-like_OB-fold"/>
</dbReference>
<evidence type="ECO:0000256" key="2">
    <source>
        <dbReference type="ARBA" id="ARBA00022525"/>
    </source>
</evidence>
<sequence>MVVELFVMCVASLLASSSEACSCMPTHPQINFCTSQFAVLANVVNETVNRENRWRGTRVYDIQVESVFKGEKISQVSTALHGATCGVSLQIGQQYVLTGSINRGVARIQSCNFQRRWDSLSKEVQNGFRKDYAKSCGCQITSDYVTEAPVMSCMRPVRGNWKMSRCLDRHSVCQETCDRFERCICAWTRSDNYQKCLER</sequence>
<reference evidence="6" key="1">
    <citation type="submission" date="2022-03" db="EMBL/GenBank/DDBJ databases">
        <authorList>
            <person name="Martin C."/>
        </authorList>
    </citation>
    <scope>NUCLEOTIDE SEQUENCE</scope>
</reference>
<dbReference type="PANTHER" id="PTHR11844:SF25">
    <property type="entry name" value="NTR DOMAIN-CONTAINING PROTEIN"/>
    <property type="match status" value="1"/>
</dbReference>
<dbReference type="Pfam" id="PF00965">
    <property type="entry name" value="TIMP"/>
    <property type="match status" value="1"/>
</dbReference>
<dbReference type="PANTHER" id="PTHR11844">
    <property type="entry name" value="METALLOPROTEASE INHIBITOR"/>
    <property type="match status" value="1"/>
</dbReference>
<keyword evidence="4" id="KW-0862">Zinc</keyword>
<dbReference type="SMART" id="SM00206">
    <property type="entry name" value="NTR"/>
    <property type="match status" value="1"/>
</dbReference>
<name>A0A8J1U5E4_OWEFU</name>
<organism evidence="6 7">
    <name type="scientific">Owenia fusiformis</name>
    <name type="common">Polychaete worm</name>
    <dbReference type="NCBI Taxonomy" id="6347"/>
    <lineage>
        <taxon>Eukaryota</taxon>
        <taxon>Metazoa</taxon>
        <taxon>Spiralia</taxon>
        <taxon>Lophotrochozoa</taxon>
        <taxon>Annelida</taxon>
        <taxon>Polychaeta</taxon>
        <taxon>Sedentaria</taxon>
        <taxon>Canalipalpata</taxon>
        <taxon>Sabellida</taxon>
        <taxon>Oweniida</taxon>
        <taxon>Oweniidae</taxon>
        <taxon>Owenia</taxon>
    </lineage>
</organism>
<comment type="subcellular location">
    <subcellularLocation>
        <location evidence="1">Secreted</location>
    </subcellularLocation>
</comment>
<evidence type="ECO:0000256" key="5">
    <source>
        <dbReference type="ARBA" id="ARBA00023157"/>
    </source>
</evidence>